<dbReference type="InterPro" id="IPR005178">
    <property type="entry name" value="Ostalpha/TMEM184C"/>
</dbReference>
<name>A0A2T3Z772_TRIA4</name>
<comment type="subcellular location">
    <subcellularLocation>
        <location evidence="1">Membrane</location>
        <topology evidence="1">Multi-pass membrane protein</topology>
    </subcellularLocation>
</comment>
<organism evidence="7 8">
    <name type="scientific">Trichoderma asperellum (strain ATCC 204424 / CBS 433.97 / NBRC 101777)</name>
    <dbReference type="NCBI Taxonomy" id="1042311"/>
    <lineage>
        <taxon>Eukaryota</taxon>
        <taxon>Fungi</taxon>
        <taxon>Dikarya</taxon>
        <taxon>Ascomycota</taxon>
        <taxon>Pezizomycotina</taxon>
        <taxon>Sordariomycetes</taxon>
        <taxon>Hypocreomycetidae</taxon>
        <taxon>Hypocreales</taxon>
        <taxon>Hypocreaceae</taxon>
        <taxon>Trichoderma</taxon>
    </lineage>
</organism>
<feature type="transmembrane region" description="Helical" evidence="6">
    <location>
        <begin position="192"/>
        <end position="216"/>
    </location>
</feature>
<feature type="transmembrane region" description="Helical" evidence="6">
    <location>
        <begin position="228"/>
        <end position="247"/>
    </location>
</feature>
<feature type="transmembrane region" description="Helical" evidence="6">
    <location>
        <begin position="71"/>
        <end position="93"/>
    </location>
</feature>
<sequence length="387" mass="43192">MGSKDHTCPSHDLSEDATEAIFGTMTFFQFDRILAGSCVAVACAVIFIHLSSHANRLSNPSEQVKIMRISLLVPFYSLFSFLSICFPNADVYLEPWLEVFQANSLCAFFLLMCDFISPNSEKRNDFFAKMTILDKKSPQAGKAGGLSWFRSRWIAIFQYPIIAVLTAIATDISEAVGTYCQYKIEVYYTKLWITIISQVSLTLAVTSIIVFVRTLNSELAVHKPMVKLVAFKLIVFLSFVQSIIFLILGNTSSLNPTSKLTYADLHIGLPALLSCIEMVPISVFLAWAYSVQPYLLGRVADMEDSSGRADISRSYQGGFLGVRAFLAMLNPRETVEGIILAFYMVTKLNEPSCTSDFGHDLDHTYHSNTGMMRNHQSGYQALDGENR</sequence>
<gene>
    <name evidence="7" type="ORF">M441DRAFT_458222</name>
</gene>
<dbReference type="OrthoDB" id="5348404at2759"/>
<evidence type="ECO:0000256" key="4">
    <source>
        <dbReference type="ARBA" id="ARBA00023136"/>
    </source>
</evidence>
<dbReference type="GO" id="GO:0016020">
    <property type="term" value="C:membrane"/>
    <property type="evidence" value="ECO:0007669"/>
    <property type="project" value="UniProtKB-SubCell"/>
</dbReference>
<evidence type="ECO:0000256" key="5">
    <source>
        <dbReference type="SAM" id="MobiDB-lite"/>
    </source>
</evidence>
<evidence type="ECO:0000313" key="8">
    <source>
        <dbReference type="Proteomes" id="UP000240493"/>
    </source>
</evidence>
<dbReference type="SMART" id="SM01417">
    <property type="entry name" value="Solute_trans_a"/>
    <property type="match status" value="1"/>
</dbReference>
<evidence type="ECO:0000256" key="3">
    <source>
        <dbReference type="ARBA" id="ARBA00022989"/>
    </source>
</evidence>
<feature type="region of interest" description="Disordered" evidence="5">
    <location>
        <begin position="368"/>
        <end position="387"/>
    </location>
</feature>
<evidence type="ECO:0000313" key="7">
    <source>
        <dbReference type="EMBL" id="PTB40673.1"/>
    </source>
</evidence>
<dbReference type="PANTHER" id="PTHR23423">
    <property type="entry name" value="ORGANIC SOLUTE TRANSPORTER-RELATED"/>
    <property type="match status" value="1"/>
</dbReference>
<keyword evidence="8" id="KW-1185">Reference proteome</keyword>
<dbReference type="STRING" id="1042311.A0A2T3Z772"/>
<evidence type="ECO:0000256" key="1">
    <source>
        <dbReference type="ARBA" id="ARBA00004141"/>
    </source>
</evidence>
<feature type="compositionally biased region" description="Polar residues" evidence="5">
    <location>
        <begin position="368"/>
        <end position="379"/>
    </location>
</feature>
<keyword evidence="4 6" id="KW-0472">Membrane</keyword>
<protein>
    <submittedName>
        <fullName evidence="7">Uncharacterized protein</fullName>
    </submittedName>
</protein>
<accession>A0A2T3Z772</accession>
<feature type="transmembrane region" description="Helical" evidence="6">
    <location>
        <begin position="33"/>
        <end position="50"/>
    </location>
</feature>
<evidence type="ECO:0000256" key="6">
    <source>
        <dbReference type="SAM" id="Phobius"/>
    </source>
</evidence>
<proteinExistence type="predicted"/>
<reference evidence="7 8" key="1">
    <citation type="submission" date="2016-07" db="EMBL/GenBank/DDBJ databases">
        <title>Multiple horizontal gene transfer events from other fungi enriched the ability of initially mycotrophic Trichoderma (Ascomycota) to feed on dead plant biomass.</title>
        <authorList>
            <consortium name="DOE Joint Genome Institute"/>
            <person name="Aerts A."/>
            <person name="Atanasova L."/>
            <person name="Chenthamara K."/>
            <person name="Zhang J."/>
            <person name="Grujic M."/>
            <person name="Henrissat B."/>
            <person name="Kuo A."/>
            <person name="Salamov A."/>
            <person name="Lipzen A."/>
            <person name="Labutti K."/>
            <person name="Barry K."/>
            <person name="Miao Y."/>
            <person name="Rahimi M.J."/>
            <person name="Shen Q."/>
            <person name="Grigoriev I.V."/>
            <person name="Kubicek C.P."/>
            <person name="Druzhinina I.S."/>
        </authorList>
    </citation>
    <scope>NUCLEOTIDE SEQUENCE [LARGE SCALE GENOMIC DNA]</scope>
    <source>
        <strain evidence="7 8">CBS 433.97</strain>
    </source>
</reference>
<dbReference type="EMBL" id="KZ679262">
    <property type="protein sequence ID" value="PTB40673.1"/>
    <property type="molecule type" value="Genomic_DNA"/>
</dbReference>
<dbReference type="Pfam" id="PF03619">
    <property type="entry name" value="Solute_trans_a"/>
    <property type="match status" value="1"/>
</dbReference>
<dbReference type="AlphaFoldDB" id="A0A2T3Z772"/>
<keyword evidence="3 6" id="KW-1133">Transmembrane helix</keyword>
<dbReference type="Proteomes" id="UP000240493">
    <property type="component" value="Unassembled WGS sequence"/>
</dbReference>
<keyword evidence="2 6" id="KW-0812">Transmembrane</keyword>
<feature type="transmembrane region" description="Helical" evidence="6">
    <location>
        <begin position="153"/>
        <end position="172"/>
    </location>
</feature>
<evidence type="ECO:0000256" key="2">
    <source>
        <dbReference type="ARBA" id="ARBA00022692"/>
    </source>
</evidence>
<feature type="transmembrane region" description="Helical" evidence="6">
    <location>
        <begin position="267"/>
        <end position="289"/>
    </location>
</feature>